<dbReference type="PANTHER" id="PTHR46579:SF2">
    <property type="entry name" value="C2H2-TYPE DOMAIN-CONTAINING PROTEIN"/>
    <property type="match status" value="1"/>
</dbReference>
<evidence type="ECO:0008006" key="4">
    <source>
        <dbReference type="Google" id="ProtNLM"/>
    </source>
</evidence>
<dbReference type="RefSeq" id="XP_067516115.1">
    <property type="nucleotide sequence ID" value="XM_067660014.1"/>
</dbReference>
<evidence type="ECO:0000313" key="2">
    <source>
        <dbReference type="EMBL" id="EIE80719.1"/>
    </source>
</evidence>
<dbReference type="Pfam" id="PF02992">
    <property type="entry name" value="Transposase_21"/>
    <property type="match status" value="1"/>
</dbReference>
<dbReference type="Proteomes" id="UP000009138">
    <property type="component" value="Unassembled WGS sequence"/>
</dbReference>
<dbReference type="eggNOG" id="ENOG502S0SA">
    <property type="taxonomic scope" value="Eukaryota"/>
</dbReference>
<dbReference type="GeneID" id="93612395"/>
<feature type="signal peptide" evidence="1">
    <location>
        <begin position="1"/>
        <end position="27"/>
    </location>
</feature>
<name>I1BWY9_RHIO9</name>
<keyword evidence="1" id="KW-0732">Signal</keyword>
<accession>I1BWY9</accession>
<dbReference type="EMBL" id="CH476734">
    <property type="protein sequence ID" value="EIE80719.1"/>
    <property type="molecule type" value="Genomic_DNA"/>
</dbReference>
<evidence type="ECO:0000256" key="1">
    <source>
        <dbReference type="SAM" id="SignalP"/>
    </source>
</evidence>
<keyword evidence="3" id="KW-1185">Reference proteome</keyword>
<protein>
    <recommendedName>
        <fullName evidence="4">Transposase domain-containing protein</fullName>
    </recommendedName>
</protein>
<dbReference type="InParanoid" id="I1BWY9"/>
<gene>
    <name evidence="2" type="ORF">RO3G_05424</name>
</gene>
<dbReference type="InterPro" id="IPR004242">
    <property type="entry name" value="Transposase_21"/>
</dbReference>
<proteinExistence type="predicted"/>
<dbReference type="STRING" id="246409.I1BWY9"/>
<dbReference type="AlphaFoldDB" id="I1BWY9"/>
<evidence type="ECO:0000313" key="3">
    <source>
        <dbReference type="Proteomes" id="UP000009138"/>
    </source>
</evidence>
<organism evidence="2 3">
    <name type="scientific">Rhizopus delemar (strain RA 99-880 / ATCC MYA-4621 / FGSC 9543 / NRRL 43880)</name>
    <name type="common">Mucormycosis agent</name>
    <name type="synonym">Rhizopus arrhizus var. delemar</name>
    <dbReference type="NCBI Taxonomy" id="246409"/>
    <lineage>
        <taxon>Eukaryota</taxon>
        <taxon>Fungi</taxon>
        <taxon>Fungi incertae sedis</taxon>
        <taxon>Mucoromycota</taxon>
        <taxon>Mucoromycotina</taxon>
        <taxon>Mucoromycetes</taxon>
        <taxon>Mucorales</taxon>
        <taxon>Mucorineae</taxon>
        <taxon>Rhizopodaceae</taxon>
        <taxon>Rhizopus</taxon>
    </lineage>
</organism>
<dbReference type="PANTHER" id="PTHR46579">
    <property type="entry name" value="F5/8 TYPE C DOMAIN-CONTAINING PROTEIN-RELATED"/>
    <property type="match status" value="1"/>
</dbReference>
<dbReference type="VEuPathDB" id="FungiDB:RO3G_05424"/>
<feature type="chain" id="PRO_5003638350" description="Transposase domain-containing protein" evidence="1">
    <location>
        <begin position="28"/>
        <end position="807"/>
    </location>
</feature>
<reference evidence="2 3" key="1">
    <citation type="journal article" date="2009" name="PLoS Genet.">
        <title>Genomic analysis of the basal lineage fungus Rhizopus oryzae reveals a whole-genome duplication.</title>
        <authorList>
            <person name="Ma L.-J."/>
            <person name="Ibrahim A.S."/>
            <person name="Skory C."/>
            <person name="Grabherr M.G."/>
            <person name="Burger G."/>
            <person name="Butler M."/>
            <person name="Elias M."/>
            <person name="Idnurm A."/>
            <person name="Lang B.F."/>
            <person name="Sone T."/>
            <person name="Abe A."/>
            <person name="Calvo S.E."/>
            <person name="Corrochano L.M."/>
            <person name="Engels R."/>
            <person name="Fu J."/>
            <person name="Hansberg W."/>
            <person name="Kim J.-M."/>
            <person name="Kodira C.D."/>
            <person name="Koehrsen M.J."/>
            <person name="Liu B."/>
            <person name="Miranda-Saavedra D."/>
            <person name="O'Leary S."/>
            <person name="Ortiz-Castellanos L."/>
            <person name="Poulter R."/>
            <person name="Rodriguez-Romero J."/>
            <person name="Ruiz-Herrera J."/>
            <person name="Shen Y.-Q."/>
            <person name="Zeng Q."/>
            <person name="Galagan J."/>
            <person name="Birren B.W."/>
            <person name="Cuomo C.A."/>
            <person name="Wickes B.L."/>
        </authorList>
    </citation>
    <scope>NUCLEOTIDE SEQUENCE [LARGE SCALE GENOMIC DNA]</scope>
    <source>
        <strain evidence="3">RA 99-880 / ATCC MYA-4621 / FGSC 9543 / NRRL 43880</strain>
    </source>
</reference>
<sequence length="807" mass="92245">MSDEQQLRHLLLLFIVLFQAKHLSVKAGEDLLAFLSFFVRSLGHSMEIPTKISTARTMVNYSKATDGLSRFLVCSACRSVYTSGSLHSRSCGYVRFPNNPYRQAQPCGNALFVGSSLKPVLEYPYNSIVETLKKFFMRPSFKQQIEQWRRRSVDEDVMFDIYDGRVWNQLVDSNGQVFTSQPRSLMVSLNVDWFQPSDNMKHSSGAIYLAINNLPRNTRMKFSNIVLVGVIPGPHEPNDDQIQNFLKPLVDELLVLYNGVVMPTYQNPNGEVVRVALMSINCDMPAARKVAGYMGAMATKACNKCSTAFGRLSTGTRSSKPNFSDFDDENWVQRTWEQQRVDAYDWLTATHKAQQEEKQASSGTKWSEVHRLPYFDVVRYVTVDPMHNLFLGTPKKMIEVWQDFGLLDSTDFSAMATESTTIIIPRQYTKLSEGKISGAFANMKSDEWRTWVVALSPFLLKQRLSGEHFVNWLRYVDAVKLVTGPSITVEDIDTAHLLMKNFGKTCVELYGESMPTPNMHMHLHLKESFLDFGPSYSFWLYGFERLNGDMKDININFKTGFETTYATMFIQNVHTQDLVYSLHSFINSTNENMLLLTKFIEEIGEVTNDESGLTPFDYSRFIDGPSLFNSTITGSEPLPPTSYPLKFNKKTELICHEHYDALKNYYMNTYASMTTNTYIDTTIHSFKKITLLGQLYQPASDNSLSSSPSSFIQAIVDNQLRIGQISYFFTHSFGNNAHYFAFVNWYSHATQHFPTFDGTGIQVWKNQYEPVSRLSILPIHRIYNPVAVKPYIDNNILTLSLPRKIYM</sequence>